<evidence type="ECO:0000256" key="2">
    <source>
        <dbReference type="ARBA" id="ARBA00022475"/>
    </source>
</evidence>
<dbReference type="RefSeq" id="WP_021761741.1">
    <property type="nucleotide sequence ID" value="NZ_JACHVP010000001.1"/>
</dbReference>
<evidence type="ECO:0000256" key="4">
    <source>
        <dbReference type="ARBA" id="ARBA00022989"/>
    </source>
</evidence>
<feature type="transmembrane region" description="Helical" evidence="6">
    <location>
        <begin position="292"/>
        <end position="312"/>
    </location>
</feature>
<dbReference type="CDD" id="cd06173">
    <property type="entry name" value="MFS_MefA_like"/>
    <property type="match status" value="1"/>
</dbReference>
<evidence type="ECO:0000256" key="6">
    <source>
        <dbReference type="SAM" id="Phobius"/>
    </source>
</evidence>
<feature type="transmembrane region" description="Helical" evidence="6">
    <location>
        <begin position="355"/>
        <end position="377"/>
    </location>
</feature>
<dbReference type="InterPro" id="IPR036259">
    <property type="entry name" value="MFS_trans_sf"/>
</dbReference>
<dbReference type="SUPFAM" id="SSF103473">
    <property type="entry name" value="MFS general substrate transporter"/>
    <property type="match status" value="1"/>
</dbReference>
<evidence type="ECO:0000256" key="3">
    <source>
        <dbReference type="ARBA" id="ARBA00022692"/>
    </source>
</evidence>
<evidence type="ECO:0000256" key="1">
    <source>
        <dbReference type="ARBA" id="ARBA00004651"/>
    </source>
</evidence>
<dbReference type="GO" id="GO:0005886">
    <property type="term" value="C:plasma membrane"/>
    <property type="evidence" value="ECO:0007669"/>
    <property type="project" value="UniProtKB-SubCell"/>
</dbReference>
<feature type="transmembrane region" description="Helical" evidence="6">
    <location>
        <begin position="264"/>
        <end position="285"/>
    </location>
</feature>
<dbReference type="PROSITE" id="PS50850">
    <property type="entry name" value="MFS"/>
    <property type="match status" value="1"/>
</dbReference>
<dbReference type="Proteomes" id="UP000538196">
    <property type="component" value="Unassembled WGS sequence"/>
</dbReference>
<dbReference type="GO" id="GO:0022857">
    <property type="term" value="F:transmembrane transporter activity"/>
    <property type="evidence" value="ECO:0007669"/>
    <property type="project" value="InterPro"/>
</dbReference>
<feature type="transmembrane region" description="Helical" evidence="6">
    <location>
        <begin position="76"/>
        <end position="95"/>
    </location>
</feature>
<comment type="caution">
    <text evidence="8">The sequence shown here is derived from an EMBL/GenBank/DDBJ whole genome shotgun (WGS) entry which is preliminary data.</text>
</comment>
<dbReference type="Gene3D" id="1.20.1250.20">
    <property type="entry name" value="MFS general substrate transporter like domains"/>
    <property type="match status" value="1"/>
</dbReference>
<dbReference type="Pfam" id="PF07690">
    <property type="entry name" value="MFS_1"/>
    <property type="match status" value="1"/>
</dbReference>
<dbReference type="AlphaFoldDB" id="A0A7W4UW65"/>
<keyword evidence="3 6" id="KW-0812">Transmembrane</keyword>
<feature type="transmembrane region" description="Helical" evidence="6">
    <location>
        <begin position="44"/>
        <end position="69"/>
    </location>
</feature>
<keyword evidence="5 6" id="KW-0472">Membrane</keyword>
<feature type="transmembrane region" description="Helical" evidence="6">
    <location>
        <begin position="318"/>
        <end position="343"/>
    </location>
</feature>
<sequence>MTSRSPLLRRDYALIWSAGLVSDTGDWLLMIALPLFAFGATGSALGASTVFLVELVPMLLLGTFLGVLVDRWDRRRTIIVTALLQAVALLPLLAASADRMWIVYTVAAVEAVLGAVINPARQALVPSLVEPDQLARGNALIAVSDSIARLVGSPLGGIAFAAGGLPGVVIADAATFLVTAVLVACMRRHPVPVAADADAETPAIVAERRLLREWAEGLALIGRSGTLRTLAAITALGSVSQGLFLVLFIVYVTQDLGAGDAGVGLLRGVQAIGGVLGGLLSGMLVRRLSPRMLVGGGYLVFGLLSLITWNLAPFTTAIGVYAGLFIAMGIPAVATATGEITLVQTGTPPHALGRVIAAMTTVAGAAQGVGLLAGGLLAEQFDVVAILDGQAALYLLCGVIALAALGSRFSAGRVSVPEASAARSTDVPR</sequence>
<name>A0A7W4UW65_LEIAQ</name>
<keyword evidence="2" id="KW-1003">Cell membrane</keyword>
<dbReference type="InterPro" id="IPR020846">
    <property type="entry name" value="MFS_dom"/>
</dbReference>
<comment type="subcellular location">
    <subcellularLocation>
        <location evidence="1">Cell membrane</location>
        <topology evidence="1">Multi-pass membrane protein</topology>
    </subcellularLocation>
</comment>
<evidence type="ECO:0000259" key="7">
    <source>
        <dbReference type="PROSITE" id="PS50850"/>
    </source>
</evidence>
<feature type="transmembrane region" description="Helical" evidence="6">
    <location>
        <begin position="12"/>
        <end position="38"/>
    </location>
</feature>
<accession>A0A7W4UW65</accession>
<proteinExistence type="predicted"/>
<organism evidence="8 9">
    <name type="scientific">Leifsonia aquatica</name>
    <name type="common">Corynebacterium aquaticum</name>
    <dbReference type="NCBI Taxonomy" id="144185"/>
    <lineage>
        <taxon>Bacteria</taxon>
        <taxon>Bacillati</taxon>
        <taxon>Actinomycetota</taxon>
        <taxon>Actinomycetes</taxon>
        <taxon>Micrococcales</taxon>
        <taxon>Microbacteriaceae</taxon>
        <taxon>Leifsonia</taxon>
    </lineage>
</organism>
<dbReference type="PANTHER" id="PTHR23513">
    <property type="entry name" value="INTEGRAL MEMBRANE EFFLUX PROTEIN-RELATED"/>
    <property type="match status" value="1"/>
</dbReference>
<feature type="domain" description="Major facilitator superfamily (MFS) profile" evidence="7">
    <location>
        <begin position="226"/>
        <end position="429"/>
    </location>
</feature>
<evidence type="ECO:0000256" key="5">
    <source>
        <dbReference type="ARBA" id="ARBA00023136"/>
    </source>
</evidence>
<keyword evidence="4 6" id="KW-1133">Transmembrane helix</keyword>
<keyword evidence="9" id="KW-1185">Reference proteome</keyword>
<dbReference type="EMBL" id="JACHVP010000001">
    <property type="protein sequence ID" value="MBB2967172.1"/>
    <property type="molecule type" value="Genomic_DNA"/>
</dbReference>
<protein>
    <submittedName>
        <fullName evidence="8">Putative MFS family arabinose efflux permease</fullName>
    </submittedName>
</protein>
<dbReference type="PANTHER" id="PTHR23513:SF6">
    <property type="entry name" value="MAJOR FACILITATOR SUPERFAMILY ASSOCIATED DOMAIN-CONTAINING PROTEIN"/>
    <property type="match status" value="1"/>
</dbReference>
<gene>
    <name evidence="8" type="ORF">FHX33_001904</name>
</gene>
<evidence type="ECO:0000313" key="8">
    <source>
        <dbReference type="EMBL" id="MBB2967172.1"/>
    </source>
</evidence>
<reference evidence="8 9" key="1">
    <citation type="submission" date="2020-08" db="EMBL/GenBank/DDBJ databases">
        <title>Sequencing the genomes of 1000 actinobacteria strains.</title>
        <authorList>
            <person name="Klenk H.-P."/>
        </authorList>
    </citation>
    <scope>NUCLEOTIDE SEQUENCE [LARGE SCALE GENOMIC DNA]</scope>
    <source>
        <strain evidence="8 9">DSM 20146</strain>
    </source>
</reference>
<dbReference type="InterPro" id="IPR011701">
    <property type="entry name" value="MFS"/>
</dbReference>
<feature type="transmembrane region" description="Helical" evidence="6">
    <location>
        <begin position="383"/>
        <end position="405"/>
    </location>
</feature>
<feature type="transmembrane region" description="Helical" evidence="6">
    <location>
        <begin position="230"/>
        <end position="252"/>
    </location>
</feature>
<evidence type="ECO:0000313" key="9">
    <source>
        <dbReference type="Proteomes" id="UP000538196"/>
    </source>
</evidence>